<dbReference type="PANTHER" id="PTHR30582:SF24">
    <property type="entry name" value="L,D-TRANSPEPTIDASE ERFK_SRFK-RELATED"/>
    <property type="match status" value="1"/>
</dbReference>
<dbReference type="InterPro" id="IPR038063">
    <property type="entry name" value="Transpep_catalytic_dom"/>
</dbReference>
<protein>
    <submittedName>
        <fullName evidence="13">L,D-transpeptidase</fullName>
        <ecNumber evidence="13">2.3.2.-</ecNumber>
    </submittedName>
</protein>
<evidence type="ECO:0000256" key="2">
    <source>
        <dbReference type="ARBA" id="ARBA00005992"/>
    </source>
</evidence>
<evidence type="ECO:0000256" key="11">
    <source>
        <dbReference type="SAM" id="Phobius"/>
    </source>
</evidence>
<keyword evidence="11" id="KW-1133">Transmembrane helix</keyword>
<dbReference type="EMBL" id="JBHSMH010000049">
    <property type="protein sequence ID" value="MFC5470029.1"/>
    <property type="molecule type" value="Genomic_DNA"/>
</dbReference>
<evidence type="ECO:0000256" key="8">
    <source>
        <dbReference type="ARBA" id="ARBA00023316"/>
    </source>
</evidence>
<feature type="region of interest" description="Disordered" evidence="10">
    <location>
        <begin position="483"/>
        <end position="514"/>
    </location>
</feature>
<evidence type="ECO:0000256" key="6">
    <source>
        <dbReference type="ARBA" id="ARBA00022960"/>
    </source>
</evidence>
<evidence type="ECO:0000256" key="9">
    <source>
        <dbReference type="PROSITE-ProRule" id="PRU01373"/>
    </source>
</evidence>
<dbReference type="PANTHER" id="PTHR30582">
    <property type="entry name" value="L,D-TRANSPEPTIDASE"/>
    <property type="match status" value="1"/>
</dbReference>
<gene>
    <name evidence="13" type="ORF">ACFPPD_15035</name>
</gene>
<accession>A0ABW0LW18</accession>
<evidence type="ECO:0000256" key="10">
    <source>
        <dbReference type="SAM" id="MobiDB-lite"/>
    </source>
</evidence>
<keyword evidence="11" id="KW-0472">Membrane</keyword>
<evidence type="ECO:0000256" key="1">
    <source>
        <dbReference type="ARBA" id="ARBA00004752"/>
    </source>
</evidence>
<keyword evidence="3" id="KW-0328">Glycosyltransferase</keyword>
<feature type="compositionally biased region" description="Basic and acidic residues" evidence="10">
    <location>
        <begin position="490"/>
        <end position="514"/>
    </location>
</feature>
<keyword evidence="7 9" id="KW-0573">Peptidoglycan synthesis</keyword>
<evidence type="ECO:0000256" key="5">
    <source>
        <dbReference type="ARBA" id="ARBA00022801"/>
    </source>
</evidence>
<dbReference type="SUPFAM" id="SSF141523">
    <property type="entry name" value="L,D-transpeptidase catalytic domain-like"/>
    <property type="match status" value="1"/>
</dbReference>
<keyword evidence="8 9" id="KW-0961">Cell wall biogenesis/degradation</keyword>
<keyword evidence="5" id="KW-0378">Hydrolase</keyword>
<proteinExistence type="inferred from homology"/>
<dbReference type="CDD" id="cd16913">
    <property type="entry name" value="YkuD_like"/>
    <property type="match status" value="1"/>
</dbReference>
<evidence type="ECO:0000256" key="3">
    <source>
        <dbReference type="ARBA" id="ARBA00022676"/>
    </source>
</evidence>
<dbReference type="Proteomes" id="UP001596105">
    <property type="component" value="Unassembled WGS sequence"/>
</dbReference>
<feature type="active site" description="Proton donor/acceptor" evidence="9">
    <location>
        <position position="440"/>
    </location>
</feature>
<keyword evidence="11" id="KW-0812">Transmembrane</keyword>
<comment type="similarity">
    <text evidence="2">Belongs to the YkuD family.</text>
</comment>
<reference evidence="14" key="1">
    <citation type="journal article" date="2019" name="Int. J. Syst. Evol. Microbiol.">
        <title>The Global Catalogue of Microorganisms (GCM) 10K type strain sequencing project: providing services to taxonomists for standard genome sequencing and annotation.</title>
        <authorList>
            <consortium name="The Broad Institute Genomics Platform"/>
            <consortium name="The Broad Institute Genome Sequencing Center for Infectious Disease"/>
            <person name="Wu L."/>
            <person name="Ma J."/>
        </authorList>
    </citation>
    <scope>NUCLEOTIDE SEQUENCE [LARGE SCALE GENOMIC DNA]</scope>
    <source>
        <strain evidence="14">CCUG 57113</strain>
    </source>
</reference>
<dbReference type="RefSeq" id="WP_209749385.1">
    <property type="nucleotide sequence ID" value="NZ_JBHSMH010000049.1"/>
</dbReference>
<dbReference type="InterPro" id="IPR050979">
    <property type="entry name" value="LD-transpeptidase"/>
</dbReference>
<dbReference type="PROSITE" id="PS52029">
    <property type="entry name" value="LD_TPASE"/>
    <property type="match status" value="1"/>
</dbReference>
<evidence type="ECO:0000313" key="14">
    <source>
        <dbReference type="Proteomes" id="UP001596105"/>
    </source>
</evidence>
<feature type="domain" description="L,D-TPase catalytic" evidence="12">
    <location>
        <begin position="371"/>
        <end position="480"/>
    </location>
</feature>
<feature type="region of interest" description="Disordered" evidence="10">
    <location>
        <begin position="335"/>
        <end position="362"/>
    </location>
</feature>
<evidence type="ECO:0000313" key="13">
    <source>
        <dbReference type="EMBL" id="MFC5470029.1"/>
    </source>
</evidence>
<keyword evidence="4 13" id="KW-0808">Transferase</keyword>
<feature type="active site" description="Nucleophile" evidence="9">
    <location>
        <position position="456"/>
    </location>
</feature>
<feature type="compositionally biased region" description="Low complexity" evidence="10">
    <location>
        <begin position="350"/>
        <end position="361"/>
    </location>
</feature>
<dbReference type="EC" id="2.3.2.-" evidence="13"/>
<dbReference type="Pfam" id="PF03734">
    <property type="entry name" value="YkuD"/>
    <property type="match status" value="1"/>
</dbReference>
<evidence type="ECO:0000256" key="7">
    <source>
        <dbReference type="ARBA" id="ARBA00022984"/>
    </source>
</evidence>
<keyword evidence="6 9" id="KW-0133">Cell shape</keyword>
<evidence type="ECO:0000256" key="4">
    <source>
        <dbReference type="ARBA" id="ARBA00022679"/>
    </source>
</evidence>
<comment type="pathway">
    <text evidence="1 9">Cell wall biogenesis; peptidoglycan biosynthesis.</text>
</comment>
<dbReference type="GO" id="GO:0016746">
    <property type="term" value="F:acyltransferase activity"/>
    <property type="evidence" value="ECO:0007669"/>
    <property type="project" value="UniProtKB-KW"/>
</dbReference>
<keyword evidence="14" id="KW-1185">Reference proteome</keyword>
<evidence type="ECO:0000259" key="12">
    <source>
        <dbReference type="PROSITE" id="PS52029"/>
    </source>
</evidence>
<sequence length="514" mass="55919">MRVKWNLLSTDKGRSDSNDEVTRLSKESRIDEQIKHFYDNVPNVGDELPLKDYLLKHEDSRMAWYLLGKEYESKGDTAKATYCYAQAGDIYTAFEGKPAPVLPGEKKKGSNRKKWAIALLLPLLLAAGAIYAIRAMTDSGADEAAASPTASIPRYEGAASAPAGSGNGGVASNVQLPPSFVPPDLIAGASGPDARGRDVLGTLLTGKPSTLPRLLVETPLLGKWSDWVKTAKPIADVTSDPEAGTAGIRWYDPKWCDCKPDDPSSATRKQLEGWKPVQEEKAVLRSAMIRYKETKGEWPSSPEQLAADYPNNTMAGWSENMTPWFEELKETLDDKKDGKLPQAPGWPDNTGPETGHGTPEGQLAPVAAQPLQIVIDKTHHRLAVVSGDVILRNYAVGLGGDKTPEGAFVISEKVKDPNGSSTGVFGSRGMTLSDTRYGIHGTDEPDSIGKDESHGCVRMKKEDIEELYDLVPLGTPVTIAKGGLPSELRAPPERFRLKSEQNETNPRKVYDWLN</sequence>
<keyword evidence="13" id="KW-0012">Acyltransferase</keyword>
<feature type="transmembrane region" description="Helical" evidence="11">
    <location>
        <begin position="115"/>
        <end position="133"/>
    </location>
</feature>
<dbReference type="Gene3D" id="2.40.440.10">
    <property type="entry name" value="L,D-transpeptidase catalytic domain-like"/>
    <property type="match status" value="1"/>
</dbReference>
<comment type="caution">
    <text evidence="13">The sequence shown here is derived from an EMBL/GenBank/DDBJ whole genome shotgun (WGS) entry which is preliminary data.</text>
</comment>
<name>A0ABW0LW18_9BACL</name>
<dbReference type="InterPro" id="IPR005490">
    <property type="entry name" value="LD_TPept_cat_dom"/>
</dbReference>
<organism evidence="13 14">
    <name type="scientific">Cohnella suwonensis</name>
    <dbReference type="NCBI Taxonomy" id="696072"/>
    <lineage>
        <taxon>Bacteria</taxon>
        <taxon>Bacillati</taxon>
        <taxon>Bacillota</taxon>
        <taxon>Bacilli</taxon>
        <taxon>Bacillales</taxon>
        <taxon>Paenibacillaceae</taxon>
        <taxon>Cohnella</taxon>
    </lineage>
</organism>